<dbReference type="RefSeq" id="WP_038481388.1">
    <property type="nucleotide sequence ID" value="NZ_CP009451.1"/>
</dbReference>
<name>A0A089Q3T4_9ENTR</name>
<protein>
    <submittedName>
        <fullName evidence="1">Diaminopimelate decarboxylase</fullName>
    </submittedName>
</protein>
<dbReference type="InterPro" id="IPR009241">
    <property type="entry name" value="HigB-like"/>
</dbReference>
<proteinExistence type="predicted"/>
<evidence type="ECO:0000313" key="2">
    <source>
        <dbReference type="Proteomes" id="UP000029481"/>
    </source>
</evidence>
<evidence type="ECO:0000313" key="1">
    <source>
        <dbReference type="EMBL" id="AIR06943.1"/>
    </source>
</evidence>
<dbReference type="AlphaFoldDB" id="A0A089Q3T4"/>
<dbReference type="Pfam" id="PF05973">
    <property type="entry name" value="Gp49"/>
    <property type="match status" value="1"/>
</dbReference>
<organism evidence="1 2">
    <name type="scientific">Cedecea neteri</name>
    <dbReference type="NCBI Taxonomy" id="158822"/>
    <lineage>
        <taxon>Bacteria</taxon>
        <taxon>Pseudomonadati</taxon>
        <taxon>Pseudomonadota</taxon>
        <taxon>Gammaproteobacteria</taxon>
        <taxon>Enterobacterales</taxon>
        <taxon>Enterobacteriaceae</taxon>
        <taxon>Cedecea</taxon>
    </lineage>
</organism>
<dbReference type="EMBL" id="CP009451">
    <property type="protein sequence ID" value="AIR06943.1"/>
    <property type="molecule type" value="Genomic_DNA"/>
</dbReference>
<dbReference type="KEGG" id="cnt:JT31_20640"/>
<sequence>MWSIKMTDTFDAWFTASDDAIKASVIASMVLLKSRGPLLSRPYADTVRGSQYANMKELRVQCRGEPLRLFFAFDIRRCAILLCAGNKAGNEKRFYDVMIPRADKEFAAHLKQLTEKEQIEWVEH</sequence>
<keyword evidence="2" id="KW-1185">Reference proteome</keyword>
<accession>A0A089Q3T4</accession>
<reference evidence="1 2" key="1">
    <citation type="submission" date="2014-09" db="EMBL/GenBank/DDBJ databases">
        <title>Cedecea neteri SSMD04 Genome Sequencing.</title>
        <authorList>
            <person name="Tan J.-Y."/>
        </authorList>
    </citation>
    <scope>NUCLEOTIDE SEQUENCE [LARGE SCALE GENOMIC DNA]</scope>
    <source>
        <strain evidence="1 2">SSMD04</strain>
    </source>
</reference>
<gene>
    <name evidence="1" type="ORF">JT31_20640</name>
</gene>
<dbReference type="OrthoDB" id="330810at2"/>
<dbReference type="Proteomes" id="UP000029481">
    <property type="component" value="Chromosome"/>
</dbReference>